<proteinExistence type="predicted"/>
<organism evidence="1 2">
    <name type="scientific">Xenorhabdus japonica</name>
    <dbReference type="NCBI Taxonomy" id="53341"/>
    <lineage>
        <taxon>Bacteria</taxon>
        <taxon>Pseudomonadati</taxon>
        <taxon>Pseudomonadota</taxon>
        <taxon>Gammaproteobacteria</taxon>
        <taxon>Enterobacterales</taxon>
        <taxon>Morganellaceae</taxon>
        <taxon>Xenorhabdus</taxon>
    </lineage>
</organism>
<dbReference type="RefSeq" id="WP_092520796.1">
    <property type="nucleotide sequence ID" value="NZ_CAWRAH010000092.1"/>
</dbReference>
<keyword evidence="2" id="KW-1185">Reference proteome</keyword>
<dbReference type="AlphaFoldDB" id="A0A1I5DUE7"/>
<dbReference type="EMBL" id="FOVO01000046">
    <property type="protein sequence ID" value="SFO02818.1"/>
    <property type="molecule type" value="Genomic_DNA"/>
</dbReference>
<evidence type="ECO:0000313" key="2">
    <source>
        <dbReference type="Proteomes" id="UP000199011"/>
    </source>
</evidence>
<gene>
    <name evidence="1" type="ORF">SAMN05421579_14619</name>
</gene>
<reference evidence="2" key="1">
    <citation type="submission" date="2016-10" db="EMBL/GenBank/DDBJ databases">
        <authorList>
            <person name="Varghese N."/>
            <person name="Submissions S."/>
        </authorList>
    </citation>
    <scope>NUCLEOTIDE SEQUENCE [LARGE SCALE GENOMIC DNA]</scope>
    <source>
        <strain evidence="2">DSM 16522</strain>
    </source>
</reference>
<accession>A0A1I5DUE7</accession>
<protein>
    <submittedName>
        <fullName evidence="1">Uncharacterized protein</fullName>
    </submittedName>
</protein>
<dbReference type="OrthoDB" id="6446036at2"/>
<sequence>MLKHQHQRHQAIRLTLPDGTNGLIMTDRRCSVSYDFPSEVKIEPANRHQKTAIDILSLARETD</sequence>
<evidence type="ECO:0000313" key="1">
    <source>
        <dbReference type="EMBL" id="SFO02818.1"/>
    </source>
</evidence>
<dbReference type="STRING" id="53341.SAMN05421579_14619"/>
<dbReference type="Proteomes" id="UP000199011">
    <property type="component" value="Unassembled WGS sequence"/>
</dbReference>
<name>A0A1I5DUE7_9GAMM</name>